<dbReference type="Pfam" id="PF00576">
    <property type="entry name" value="Transthyretin"/>
    <property type="match status" value="1"/>
</dbReference>
<dbReference type="InterPro" id="IPR023419">
    <property type="entry name" value="Transthyretin_CS"/>
</dbReference>
<evidence type="ECO:0000256" key="7">
    <source>
        <dbReference type="RuleBase" id="RU361270"/>
    </source>
</evidence>
<dbReference type="PROSITE" id="PS00769">
    <property type="entry name" value="TRANSTHYRETIN_2"/>
    <property type="match status" value="1"/>
</dbReference>
<dbReference type="Proteomes" id="UP000632125">
    <property type="component" value="Unassembled WGS sequence"/>
</dbReference>
<dbReference type="PROSITE" id="PS00768">
    <property type="entry name" value="TRANSTHYRETIN_1"/>
    <property type="match status" value="1"/>
</dbReference>
<dbReference type="PANTHER" id="PTHR10395:SF7">
    <property type="entry name" value="5-HYDROXYISOURATE HYDROLASE"/>
    <property type="match status" value="1"/>
</dbReference>
<evidence type="ECO:0000313" key="9">
    <source>
        <dbReference type="EMBL" id="MBD2871154.1"/>
    </source>
</evidence>
<protein>
    <recommendedName>
        <fullName evidence="7">5-hydroxyisourate hydrolase</fullName>
        <shortName evidence="7">HIU hydrolase</shortName>
        <shortName evidence="7">HIUHase</shortName>
        <ecNumber evidence="7">3.5.2.17</ecNumber>
    </recommendedName>
</protein>
<reference evidence="9" key="1">
    <citation type="submission" date="2020-09" db="EMBL/GenBank/DDBJ databases">
        <title>A novel bacterium of genus Paenibacillus, isolated from South China Sea.</title>
        <authorList>
            <person name="Huang H."/>
            <person name="Mo K."/>
            <person name="Hu Y."/>
        </authorList>
    </citation>
    <scope>NUCLEOTIDE SEQUENCE</scope>
    <source>
        <strain evidence="9">IB182493</strain>
    </source>
</reference>
<evidence type="ECO:0000256" key="5">
    <source>
        <dbReference type="ARBA" id="ARBA00022631"/>
    </source>
</evidence>
<comment type="caution">
    <text evidence="9">The sequence shown here is derived from an EMBL/GenBank/DDBJ whole genome shotgun (WGS) entry which is preliminary data.</text>
</comment>
<evidence type="ECO:0000313" key="10">
    <source>
        <dbReference type="Proteomes" id="UP000632125"/>
    </source>
</evidence>
<dbReference type="PANTHER" id="PTHR10395">
    <property type="entry name" value="URICASE AND TRANSTHYRETIN-RELATED"/>
    <property type="match status" value="1"/>
</dbReference>
<dbReference type="NCBIfam" id="TIGR02962">
    <property type="entry name" value="hdxy_isourate"/>
    <property type="match status" value="1"/>
</dbReference>
<dbReference type="InterPro" id="IPR023416">
    <property type="entry name" value="Transthyretin/HIU_hydrolase_d"/>
</dbReference>
<evidence type="ECO:0000256" key="2">
    <source>
        <dbReference type="ARBA" id="ARBA00002704"/>
    </source>
</evidence>
<evidence type="ECO:0000259" key="8">
    <source>
        <dbReference type="Pfam" id="PF00576"/>
    </source>
</evidence>
<comment type="function">
    <text evidence="2">Catalyzes the hydrolysis of 5-hydroxyisourate (HIU) to 2-oxo-4-hydroxy-4-carboxy-5-ureidoimidazoline (OHCU).</text>
</comment>
<dbReference type="Gene3D" id="2.60.40.180">
    <property type="entry name" value="Transthyretin/hydroxyisourate hydrolase domain"/>
    <property type="match status" value="1"/>
</dbReference>
<evidence type="ECO:0000256" key="3">
    <source>
        <dbReference type="ARBA" id="ARBA00009850"/>
    </source>
</evidence>
<keyword evidence="6 7" id="KW-0378">Hydrolase</keyword>
<dbReference type="CDD" id="cd05822">
    <property type="entry name" value="TLP_HIUase"/>
    <property type="match status" value="1"/>
</dbReference>
<proteinExistence type="inferred from homology"/>
<evidence type="ECO:0000256" key="6">
    <source>
        <dbReference type="ARBA" id="ARBA00022801"/>
    </source>
</evidence>
<dbReference type="AlphaFoldDB" id="A0A927CNA9"/>
<organism evidence="9 10">
    <name type="scientific">Paenibacillus arenilitoris</name>
    <dbReference type="NCBI Taxonomy" id="2772299"/>
    <lineage>
        <taxon>Bacteria</taxon>
        <taxon>Bacillati</taxon>
        <taxon>Bacillota</taxon>
        <taxon>Bacilli</taxon>
        <taxon>Bacillales</taxon>
        <taxon>Paenibacillaceae</taxon>
        <taxon>Paenibacillus</taxon>
    </lineage>
</organism>
<dbReference type="SUPFAM" id="SSF49472">
    <property type="entry name" value="Transthyretin (synonym: prealbumin)"/>
    <property type="match status" value="1"/>
</dbReference>
<keyword evidence="5 7" id="KW-0659">Purine metabolism</keyword>
<feature type="domain" description="Transthyretin/hydroxyisourate hydrolase" evidence="8">
    <location>
        <begin position="5"/>
        <end position="125"/>
    </location>
</feature>
<dbReference type="EC" id="3.5.2.17" evidence="7"/>
<dbReference type="EMBL" id="JACXIY010000027">
    <property type="protein sequence ID" value="MBD2871154.1"/>
    <property type="molecule type" value="Genomic_DNA"/>
</dbReference>
<dbReference type="GO" id="GO:0033971">
    <property type="term" value="F:hydroxyisourate hydrolase activity"/>
    <property type="evidence" value="ECO:0007669"/>
    <property type="project" value="UniProtKB-EC"/>
</dbReference>
<comment type="catalytic activity">
    <reaction evidence="1 7">
        <text>5-hydroxyisourate + H2O = 5-hydroxy-2-oxo-4-ureido-2,5-dihydro-1H-imidazole-5-carboxylate + H(+)</text>
        <dbReference type="Rhea" id="RHEA:23736"/>
        <dbReference type="ChEBI" id="CHEBI:15377"/>
        <dbReference type="ChEBI" id="CHEBI:15378"/>
        <dbReference type="ChEBI" id="CHEBI:18072"/>
        <dbReference type="ChEBI" id="CHEBI:58639"/>
        <dbReference type="EC" id="3.5.2.17"/>
    </reaction>
</comment>
<dbReference type="InterPro" id="IPR023418">
    <property type="entry name" value="Thyroxine_BS"/>
</dbReference>
<keyword evidence="10" id="KW-1185">Reference proteome</keyword>
<evidence type="ECO:0000256" key="4">
    <source>
        <dbReference type="ARBA" id="ARBA00011881"/>
    </source>
</evidence>
<dbReference type="InterPro" id="IPR014306">
    <property type="entry name" value="Hydroxyisourate_hydrolase"/>
</dbReference>
<dbReference type="InterPro" id="IPR036817">
    <property type="entry name" value="Transthyretin/HIU_hydrolase_sf"/>
</dbReference>
<evidence type="ECO:0000256" key="1">
    <source>
        <dbReference type="ARBA" id="ARBA00001043"/>
    </source>
</evidence>
<sequence length="126" mass="13751">MSGRITTHVLDLSVGGPAAGVAIELWFFGELGGIDAARDPLLLGTFVTNRDGRVDRPLLEGDAMKPGVYELAFAAGDYFRSGNGSRLLPELLFDRIPIRFRLRDCRSHYHVPLLVAPGGYSTYRGS</sequence>
<dbReference type="RefSeq" id="WP_190864677.1">
    <property type="nucleotide sequence ID" value="NZ_JACXIY010000027.1"/>
</dbReference>
<dbReference type="GO" id="GO:0006144">
    <property type="term" value="P:purine nucleobase metabolic process"/>
    <property type="evidence" value="ECO:0007669"/>
    <property type="project" value="UniProtKB-KW"/>
</dbReference>
<gene>
    <name evidence="9" type="primary">uraH</name>
    <name evidence="9" type="ORF">IDH41_21440</name>
</gene>
<name>A0A927CNA9_9BACL</name>
<comment type="similarity">
    <text evidence="3 7">Belongs to the transthyretin family. 5-hydroxyisourate hydrolase subfamily.</text>
</comment>
<accession>A0A927CNA9</accession>
<comment type="subunit">
    <text evidence="4 7">Homotetramer.</text>
</comment>